<evidence type="ECO:0000313" key="3">
    <source>
        <dbReference type="Proteomes" id="UP000317977"/>
    </source>
</evidence>
<dbReference type="InterPro" id="IPR037522">
    <property type="entry name" value="HD_GYP_dom"/>
</dbReference>
<reference evidence="2 3" key="1">
    <citation type="submission" date="2019-02" db="EMBL/GenBank/DDBJ databases">
        <title>Deep-cultivation of Planctomycetes and their phenomic and genomic characterization uncovers novel biology.</title>
        <authorList>
            <person name="Wiegand S."/>
            <person name="Jogler M."/>
            <person name="Boedeker C."/>
            <person name="Pinto D."/>
            <person name="Vollmers J."/>
            <person name="Rivas-Marin E."/>
            <person name="Kohn T."/>
            <person name="Peeters S.H."/>
            <person name="Heuer A."/>
            <person name="Rast P."/>
            <person name="Oberbeckmann S."/>
            <person name="Bunk B."/>
            <person name="Jeske O."/>
            <person name="Meyerdierks A."/>
            <person name="Storesund J.E."/>
            <person name="Kallscheuer N."/>
            <person name="Luecker S."/>
            <person name="Lage O.M."/>
            <person name="Pohl T."/>
            <person name="Merkel B.J."/>
            <person name="Hornburger P."/>
            <person name="Mueller R.-W."/>
            <person name="Bruemmer F."/>
            <person name="Labrenz M."/>
            <person name="Spormann A.M."/>
            <person name="Op Den Camp H."/>
            <person name="Overmann J."/>
            <person name="Amann R."/>
            <person name="Jetten M.S.M."/>
            <person name="Mascher T."/>
            <person name="Medema M.H."/>
            <person name="Devos D.P."/>
            <person name="Kaster A.-K."/>
            <person name="Ovreas L."/>
            <person name="Rohde M."/>
            <person name="Galperin M.Y."/>
            <person name="Jogler C."/>
        </authorList>
    </citation>
    <scope>NUCLEOTIDE SEQUENCE [LARGE SCALE GENOMIC DNA]</scope>
    <source>
        <strain evidence="2 3">Poly59</strain>
    </source>
</reference>
<gene>
    <name evidence="2" type="primary">rpfG_1</name>
    <name evidence="2" type="ORF">Poly59_08880</name>
</gene>
<keyword evidence="3" id="KW-1185">Reference proteome</keyword>
<dbReference type="GO" id="GO:0071111">
    <property type="term" value="F:cyclic-guanylate-specific phosphodiesterase activity"/>
    <property type="evidence" value="ECO:0007669"/>
    <property type="project" value="UniProtKB-EC"/>
</dbReference>
<dbReference type="Proteomes" id="UP000317977">
    <property type="component" value="Unassembled WGS sequence"/>
</dbReference>
<keyword evidence="2" id="KW-0378">Hydrolase</keyword>
<evidence type="ECO:0000259" key="1">
    <source>
        <dbReference type="PROSITE" id="PS51832"/>
    </source>
</evidence>
<dbReference type="PANTHER" id="PTHR43155:SF2">
    <property type="entry name" value="CYCLIC DI-GMP PHOSPHODIESTERASE PA4108"/>
    <property type="match status" value="1"/>
</dbReference>
<proteinExistence type="predicted"/>
<comment type="caution">
    <text evidence="2">The sequence shown here is derived from an EMBL/GenBank/DDBJ whole genome shotgun (WGS) entry which is preliminary data.</text>
</comment>
<evidence type="ECO:0000313" key="2">
    <source>
        <dbReference type="EMBL" id="TWU57979.1"/>
    </source>
</evidence>
<dbReference type="Gene3D" id="1.10.3210.10">
    <property type="entry name" value="Hypothetical protein af1432"/>
    <property type="match status" value="1"/>
</dbReference>
<dbReference type="EC" id="3.1.4.52" evidence="2"/>
<sequence length="439" mass="48408">MESSFSPHQGFRVSATFARVSLSTLSVGTVLSSPIFDPDSAGTKLLGKNIEINEQFLNMLVKRGINNVVVNRRDLARLKAGAPQGIARKADDHSYSQICKTNRATSDIDEEVVGEGFKASIEMPTETVAERLGAPRQDRYDRHHMLETVKKSEQQIAYLDELFVNLIKGSSANDESLEGVCRDSVKSILDDRDMFLCLGLNPFDTEYPARHSLHVCSVAISIGLMLGLDDASLVDLGTGCLIHDVGMKMMPRKVYTEKRKLTPDELTSLAEHPVLTLDALQCPGVRISRVARIVAYQLHERCDGSGYPRGRVVDEIHPLARIAAVADAYVGLVSNRGHRKGLMPYFAIEKLLHDVAGGKFDSKSVRGLLHAVSLFPIGSFVEMSDGQVGRVVRSNGENFTRPIVEIWNARHREYEIDMINLASENSVQIVRATRAPQAA</sequence>
<protein>
    <submittedName>
        <fullName evidence="2">Cyclic di-GMP phosphodiesterase response regulator RpfG</fullName>
        <ecNumber evidence="2">3.1.4.52</ecNumber>
    </submittedName>
</protein>
<dbReference type="AlphaFoldDB" id="A0A5C6FEC6"/>
<accession>A0A5C6FEC6</accession>
<dbReference type="Pfam" id="PF13487">
    <property type="entry name" value="HD_5"/>
    <property type="match status" value="1"/>
</dbReference>
<dbReference type="CDD" id="cd00077">
    <property type="entry name" value="HDc"/>
    <property type="match status" value="1"/>
</dbReference>
<dbReference type="PANTHER" id="PTHR43155">
    <property type="entry name" value="CYCLIC DI-GMP PHOSPHODIESTERASE PA4108-RELATED"/>
    <property type="match status" value="1"/>
</dbReference>
<name>A0A5C6FEC6_9BACT</name>
<dbReference type="EMBL" id="SJPX01000001">
    <property type="protein sequence ID" value="TWU57979.1"/>
    <property type="molecule type" value="Genomic_DNA"/>
</dbReference>
<feature type="domain" description="HD-GYP" evidence="1">
    <location>
        <begin position="186"/>
        <end position="384"/>
    </location>
</feature>
<dbReference type="PROSITE" id="PS51832">
    <property type="entry name" value="HD_GYP"/>
    <property type="match status" value="1"/>
</dbReference>
<dbReference type="SUPFAM" id="SSF109604">
    <property type="entry name" value="HD-domain/PDEase-like"/>
    <property type="match status" value="1"/>
</dbReference>
<dbReference type="OrthoDB" id="9759601at2"/>
<dbReference type="InterPro" id="IPR003607">
    <property type="entry name" value="HD/PDEase_dom"/>
</dbReference>
<organism evidence="2 3">
    <name type="scientific">Rubripirellula reticaptiva</name>
    <dbReference type="NCBI Taxonomy" id="2528013"/>
    <lineage>
        <taxon>Bacteria</taxon>
        <taxon>Pseudomonadati</taxon>
        <taxon>Planctomycetota</taxon>
        <taxon>Planctomycetia</taxon>
        <taxon>Pirellulales</taxon>
        <taxon>Pirellulaceae</taxon>
        <taxon>Rubripirellula</taxon>
    </lineage>
</organism>